<dbReference type="PANTHER" id="PTHR48081">
    <property type="entry name" value="AB HYDROLASE SUPERFAMILY PROTEIN C4A8.06C"/>
    <property type="match status" value="1"/>
</dbReference>
<dbReference type="InterPro" id="IPR050300">
    <property type="entry name" value="GDXG_lipolytic_enzyme"/>
</dbReference>
<dbReference type="Proteomes" id="UP000596929">
    <property type="component" value="Unassembled WGS sequence"/>
</dbReference>
<dbReference type="InterPro" id="IPR049492">
    <property type="entry name" value="BD-FAE-like_dom"/>
</dbReference>
<proteinExistence type="predicted"/>
<organism evidence="3 4">
    <name type="scientific">Clostridium hominis</name>
    <dbReference type="NCBI Taxonomy" id="2763036"/>
    <lineage>
        <taxon>Bacteria</taxon>
        <taxon>Bacillati</taxon>
        <taxon>Bacillota</taxon>
        <taxon>Clostridia</taxon>
        <taxon>Eubacteriales</taxon>
        <taxon>Clostridiaceae</taxon>
        <taxon>Clostridium</taxon>
    </lineage>
</organism>
<evidence type="ECO:0000256" key="1">
    <source>
        <dbReference type="ARBA" id="ARBA00022801"/>
    </source>
</evidence>
<dbReference type="SUPFAM" id="SSF53474">
    <property type="entry name" value="alpha/beta-Hydrolases"/>
    <property type="match status" value="1"/>
</dbReference>
<evidence type="ECO:0000259" key="2">
    <source>
        <dbReference type="Pfam" id="PF20434"/>
    </source>
</evidence>
<dbReference type="Gene3D" id="3.40.50.1820">
    <property type="entry name" value="alpha/beta hydrolase"/>
    <property type="match status" value="1"/>
</dbReference>
<dbReference type="GO" id="GO:0016787">
    <property type="term" value="F:hydrolase activity"/>
    <property type="evidence" value="ECO:0007669"/>
    <property type="project" value="UniProtKB-KW"/>
</dbReference>
<evidence type="ECO:0000313" key="3">
    <source>
        <dbReference type="EMBL" id="MBC5628219.1"/>
    </source>
</evidence>
<keyword evidence="1 3" id="KW-0378">Hydrolase</keyword>
<keyword evidence="4" id="KW-1185">Reference proteome</keyword>
<reference evidence="3 4" key="1">
    <citation type="submission" date="2020-08" db="EMBL/GenBank/DDBJ databases">
        <title>Genome public.</title>
        <authorList>
            <person name="Liu C."/>
            <person name="Sun Q."/>
        </authorList>
    </citation>
    <scope>NUCLEOTIDE SEQUENCE [LARGE SCALE GENOMIC DNA]</scope>
    <source>
        <strain evidence="3 4">NSJ-6</strain>
    </source>
</reference>
<accession>A0ABR7DA13</accession>
<sequence>MVFEKIKLGEVYTALESGSGVVEAYIPTNSAEINIDRKRPTVIICPGGGYRFTSDREAEPVALRFMAEGFNAIVLRYSVVPIRYPQQLLELAATVDYARKMKDKWNVDNENIIVCGFSAGGHLAASLGTLWTDKVIKERLGLEAGEVKPNKIILSYPVITSNNFGHQGSFDNLLGEDSTDEDRRKLSIENLVSKDTPPTFIWHTFDDKTVPVQNSLLLASALTEYEVPFEMHIYPKGVHGLSLCEKATAKDGEKKLIDGHVASWFRLAIKWINLT</sequence>
<gene>
    <name evidence="3" type="ORF">H8S20_04845</name>
</gene>
<dbReference type="PANTHER" id="PTHR48081:SF6">
    <property type="entry name" value="PEPTIDASE S9 PROLYL OLIGOPEPTIDASE CATALYTIC DOMAIN-CONTAINING PROTEIN"/>
    <property type="match status" value="1"/>
</dbReference>
<dbReference type="EMBL" id="JACOOO010000005">
    <property type="protein sequence ID" value="MBC5628219.1"/>
    <property type="molecule type" value="Genomic_DNA"/>
</dbReference>
<evidence type="ECO:0000313" key="4">
    <source>
        <dbReference type="Proteomes" id="UP000596929"/>
    </source>
</evidence>
<dbReference type="InterPro" id="IPR029058">
    <property type="entry name" value="AB_hydrolase_fold"/>
</dbReference>
<feature type="domain" description="BD-FAE-like" evidence="2">
    <location>
        <begin position="36"/>
        <end position="222"/>
    </location>
</feature>
<comment type="caution">
    <text evidence="3">The sequence shown here is derived from an EMBL/GenBank/DDBJ whole genome shotgun (WGS) entry which is preliminary data.</text>
</comment>
<name>A0ABR7DA13_9CLOT</name>
<dbReference type="RefSeq" id="WP_032117838.1">
    <property type="nucleotide sequence ID" value="NZ_JACOOO010000005.1"/>
</dbReference>
<dbReference type="Pfam" id="PF20434">
    <property type="entry name" value="BD-FAE"/>
    <property type="match status" value="1"/>
</dbReference>
<protein>
    <submittedName>
        <fullName evidence="3">Alpha/beta hydrolase</fullName>
    </submittedName>
</protein>